<feature type="compositionally biased region" description="Polar residues" evidence="2">
    <location>
        <begin position="176"/>
        <end position="186"/>
    </location>
</feature>
<feature type="compositionally biased region" description="Polar residues" evidence="2">
    <location>
        <begin position="225"/>
        <end position="239"/>
    </location>
</feature>
<accession>A0A8E2J9T9</accession>
<gene>
    <name evidence="4" type="ORF">K432DRAFT_430226</name>
</gene>
<evidence type="ECO:0000256" key="1">
    <source>
        <dbReference type="PROSITE-ProRule" id="PRU00042"/>
    </source>
</evidence>
<keyword evidence="1" id="KW-0862">Zinc</keyword>
<protein>
    <recommendedName>
        <fullName evidence="3">C2H2-type domain-containing protein</fullName>
    </recommendedName>
</protein>
<dbReference type="PROSITE" id="PS50157">
    <property type="entry name" value="ZINC_FINGER_C2H2_2"/>
    <property type="match status" value="1"/>
</dbReference>
<feature type="compositionally biased region" description="Polar residues" evidence="2">
    <location>
        <begin position="201"/>
        <end position="210"/>
    </location>
</feature>
<proteinExistence type="predicted"/>
<evidence type="ECO:0000256" key="2">
    <source>
        <dbReference type="SAM" id="MobiDB-lite"/>
    </source>
</evidence>
<dbReference type="AlphaFoldDB" id="A0A8E2J9T9"/>
<reference evidence="4 5" key="1">
    <citation type="journal article" date="2016" name="Nat. Commun.">
        <title>Ectomycorrhizal ecology is imprinted in the genome of the dominant symbiotic fungus Cenococcum geophilum.</title>
        <authorList>
            <consortium name="DOE Joint Genome Institute"/>
            <person name="Peter M."/>
            <person name="Kohler A."/>
            <person name="Ohm R.A."/>
            <person name="Kuo A."/>
            <person name="Krutzmann J."/>
            <person name="Morin E."/>
            <person name="Arend M."/>
            <person name="Barry K.W."/>
            <person name="Binder M."/>
            <person name="Choi C."/>
            <person name="Clum A."/>
            <person name="Copeland A."/>
            <person name="Grisel N."/>
            <person name="Haridas S."/>
            <person name="Kipfer T."/>
            <person name="LaButti K."/>
            <person name="Lindquist E."/>
            <person name="Lipzen A."/>
            <person name="Maire R."/>
            <person name="Meier B."/>
            <person name="Mihaltcheva S."/>
            <person name="Molinier V."/>
            <person name="Murat C."/>
            <person name="Poggeler S."/>
            <person name="Quandt C.A."/>
            <person name="Sperisen C."/>
            <person name="Tritt A."/>
            <person name="Tisserant E."/>
            <person name="Crous P.W."/>
            <person name="Henrissat B."/>
            <person name="Nehls U."/>
            <person name="Egli S."/>
            <person name="Spatafora J.W."/>
            <person name="Grigoriev I.V."/>
            <person name="Martin F.M."/>
        </authorList>
    </citation>
    <scope>NUCLEOTIDE SEQUENCE [LARGE SCALE GENOMIC DNA]</scope>
    <source>
        <strain evidence="4 5">CBS 459.81</strain>
    </source>
</reference>
<sequence length="420" mass="45558">MSTKATRPAKRRCTSKASDLELHRRQFRLLEALEARLHLLEQICTVQPTERPVAESISTLIKALGGRISSLEQKKGTFQFLPQKSNGNWSCPADSCNRSYKRLDLYHEHIRKAKGHGHAILKRIIEEQTCRECDYTFESPNGLLAHDRLTHGQNYLSRIHIVIPFLRLNFTPEETSVSSQLRSDQPPNEPSEPAGRKSTRQPKSSPNIKSTRVRKQGPANHASPLPTNTSAPNFGSTKAPSLPLCAAETEENRHSPPPSSFVTGDFGFAMVPDGTLAAFEPGGNGAKGIFGFAMDSGNVPPGLGGCDGEFEFAMAPSAALHAADTGEHGAEGNFDFALDFCNEPPVNPGGHDAGDEFAMVPNAAHDALGSFGFAMAPSASAPACKYGRADADFTFMAPYGTYNSFADFEFEFEMAPKNQT</sequence>
<dbReference type="OrthoDB" id="654211at2759"/>
<dbReference type="InterPro" id="IPR013087">
    <property type="entry name" value="Znf_C2H2_type"/>
</dbReference>
<evidence type="ECO:0000313" key="5">
    <source>
        <dbReference type="Proteomes" id="UP000250266"/>
    </source>
</evidence>
<dbReference type="Proteomes" id="UP000250266">
    <property type="component" value="Unassembled WGS sequence"/>
</dbReference>
<dbReference type="Gene3D" id="3.30.160.60">
    <property type="entry name" value="Classic Zinc Finger"/>
    <property type="match status" value="1"/>
</dbReference>
<feature type="region of interest" description="Disordered" evidence="2">
    <location>
        <begin position="176"/>
        <end position="241"/>
    </location>
</feature>
<dbReference type="GO" id="GO:0008270">
    <property type="term" value="F:zinc ion binding"/>
    <property type="evidence" value="ECO:0007669"/>
    <property type="project" value="UniProtKB-KW"/>
</dbReference>
<feature type="domain" description="C2H2-type" evidence="3">
    <location>
        <begin position="128"/>
        <end position="151"/>
    </location>
</feature>
<dbReference type="PROSITE" id="PS00028">
    <property type="entry name" value="ZINC_FINGER_C2H2_1"/>
    <property type="match status" value="1"/>
</dbReference>
<keyword evidence="5" id="KW-1185">Reference proteome</keyword>
<organism evidence="4 5">
    <name type="scientific">Lepidopterella palustris CBS 459.81</name>
    <dbReference type="NCBI Taxonomy" id="1314670"/>
    <lineage>
        <taxon>Eukaryota</taxon>
        <taxon>Fungi</taxon>
        <taxon>Dikarya</taxon>
        <taxon>Ascomycota</taxon>
        <taxon>Pezizomycotina</taxon>
        <taxon>Dothideomycetes</taxon>
        <taxon>Pleosporomycetidae</taxon>
        <taxon>Mytilinidiales</taxon>
        <taxon>Argynnaceae</taxon>
        <taxon>Lepidopterella</taxon>
    </lineage>
</organism>
<name>A0A8E2J9T9_9PEZI</name>
<evidence type="ECO:0000313" key="4">
    <source>
        <dbReference type="EMBL" id="OCK74089.1"/>
    </source>
</evidence>
<evidence type="ECO:0000259" key="3">
    <source>
        <dbReference type="PROSITE" id="PS50157"/>
    </source>
</evidence>
<dbReference type="EMBL" id="KV745563">
    <property type="protein sequence ID" value="OCK74089.1"/>
    <property type="molecule type" value="Genomic_DNA"/>
</dbReference>
<dbReference type="SMART" id="SM00355">
    <property type="entry name" value="ZnF_C2H2"/>
    <property type="match status" value="2"/>
</dbReference>
<keyword evidence="1" id="KW-0863">Zinc-finger</keyword>
<keyword evidence="1" id="KW-0479">Metal-binding</keyword>